<dbReference type="EMBL" id="KZ155791">
    <property type="protein sequence ID" value="OUS45144.1"/>
    <property type="molecule type" value="Genomic_DNA"/>
</dbReference>
<feature type="compositionally biased region" description="Basic and acidic residues" evidence="1">
    <location>
        <begin position="32"/>
        <end position="48"/>
    </location>
</feature>
<evidence type="ECO:0000256" key="1">
    <source>
        <dbReference type="SAM" id="MobiDB-lite"/>
    </source>
</evidence>
<accession>Q00SP2</accession>
<reference evidence="3" key="3">
    <citation type="submission" date="2017-04" db="EMBL/GenBank/DDBJ databases">
        <title>Population genomics of picophytoplankton unveils novel chromosome hypervariability.</title>
        <authorList>
            <consortium name="DOE Joint Genome Institute"/>
            <person name="Blanc-Mathieu R."/>
            <person name="Krasovec M."/>
            <person name="Hebrard M."/>
            <person name="Yau S."/>
            <person name="Desgranges E."/>
            <person name="Martin J."/>
            <person name="Schackwitz W."/>
            <person name="Kuo A."/>
            <person name="Salin G."/>
            <person name="Donnadieu C."/>
            <person name="Desdevises Y."/>
            <person name="Sanchez-Ferandin S."/>
            <person name="Moreau H."/>
            <person name="Rivals E."/>
            <person name="Grigoriev I.V."/>
            <person name="Grimsley N."/>
            <person name="Eyre-Walker A."/>
            <person name="Piganeau G."/>
        </authorList>
    </citation>
    <scope>NUCLEOTIDE SEQUENCE [LARGE SCALE GENOMIC DNA]</scope>
    <source>
        <strain evidence="3">RCC 1115</strain>
    </source>
</reference>
<accession>A0A1Y5IA93</accession>
<organism evidence="2 4">
    <name type="scientific">Ostreococcus tauri</name>
    <name type="common">Marine green alga</name>
    <dbReference type="NCBI Taxonomy" id="70448"/>
    <lineage>
        <taxon>Eukaryota</taxon>
        <taxon>Viridiplantae</taxon>
        <taxon>Chlorophyta</taxon>
        <taxon>Mamiellophyceae</taxon>
        <taxon>Mamiellales</taxon>
        <taxon>Bathycoccaceae</taxon>
        <taxon>Ostreococcus</taxon>
    </lineage>
</organism>
<evidence type="ECO:0000313" key="4">
    <source>
        <dbReference type="Proteomes" id="UP000009170"/>
    </source>
</evidence>
<dbReference type="Proteomes" id="UP000195557">
    <property type="component" value="Unassembled WGS sequence"/>
</dbReference>
<dbReference type="Proteomes" id="UP000009170">
    <property type="component" value="Unassembled WGS sequence"/>
</dbReference>
<dbReference type="RefSeq" id="XP_003084156.1">
    <property type="nucleotide sequence ID" value="XM_003084108.1"/>
</dbReference>
<reference evidence="2" key="2">
    <citation type="journal article" date="2014" name="BMC Genomics">
        <title>An improved genome of the model marine alga Ostreococcus tauri unfolds by assessing Illumina de novo assemblies.</title>
        <authorList>
            <person name="Blanc-Mathieu R."/>
            <person name="Verhelst B."/>
            <person name="Derelle E."/>
            <person name="Rombauts S."/>
            <person name="Bouget F.Y."/>
            <person name="Carre I."/>
            <person name="Chateau A."/>
            <person name="Eyre-Walker A."/>
            <person name="Grimsley N."/>
            <person name="Moreau H."/>
            <person name="Piegu B."/>
            <person name="Rivals E."/>
            <person name="Schackwitz W."/>
            <person name="Van de Peer Y."/>
            <person name="Piganeau G."/>
        </authorList>
    </citation>
    <scope>NUCLEOTIDE SEQUENCE</scope>
    <source>
        <strain evidence="2">RCC4221</strain>
    </source>
</reference>
<feature type="region of interest" description="Disordered" evidence="1">
    <location>
        <begin position="1"/>
        <end position="48"/>
    </location>
</feature>
<proteinExistence type="predicted"/>
<dbReference type="InParanoid" id="Q00SP2"/>
<feature type="compositionally biased region" description="Basic residues" evidence="1">
    <location>
        <begin position="1"/>
        <end position="18"/>
    </location>
</feature>
<sequence>MAGKIQRAKLPRGGHRGRLGVEGKGAHRAKSRVVDRRQSDRDRSQDYKKFQQLKQQIEELEVSEASGWAGSSASEAKAKAKELKLLRGKLSAKERKHGGGT</sequence>
<dbReference type="KEGG" id="ota:OT_ostta18g01120"/>
<gene>
    <name evidence="3" type="ORF">BE221DRAFT_77505</name>
    <name evidence="2" type="ORF">OT_ostta18g01120</name>
</gene>
<dbReference type="GeneID" id="9838204"/>
<dbReference type="AlphaFoldDB" id="Q00SP2"/>
<reference evidence="2 4" key="1">
    <citation type="journal article" date="2006" name="Proc. Natl. Acad. Sci. U.S.A.">
        <title>Genome analysis of the smallest free-living eukaryote Ostreococcus tauri unveils many unique features.</title>
        <authorList>
            <person name="Derelle E."/>
            <person name="Ferraz C."/>
            <person name="Rombauts S."/>
            <person name="Rouze P."/>
            <person name="Worden A.Z."/>
            <person name="Robbens S."/>
            <person name="Partensky F."/>
            <person name="Degroeve S."/>
            <person name="Echeynie S."/>
            <person name="Cooke R."/>
            <person name="Saeys Y."/>
            <person name="Wuyts J."/>
            <person name="Jabbari K."/>
            <person name="Bowler C."/>
            <person name="Panaud O."/>
            <person name="Piegu B."/>
            <person name="Ball S.G."/>
            <person name="Ral J.-P."/>
            <person name="Bouget F.-Y."/>
            <person name="Piganeau G."/>
            <person name="De Baets B."/>
            <person name="Picard A."/>
            <person name="Delseny M."/>
            <person name="Demaille J."/>
            <person name="Van de Peer Y."/>
            <person name="Moreau H."/>
        </authorList>
    </citation>
    <scope>NUCLEOTIDE SEQUENCE [LARGE SCALE GENOMIC DNA]</scope>
    <source>
        <strain evidence="2 4">OTTH0595</strain>
    </source>
</reference>
<accession>A0A454Y0P9</accession>
<evidence type="ECO:0000313" key="2">
    <source>
        <dbReference type="EMBL" id="CAL58572.1"/>
    </source>
</evidence>
<evidence type="ECO:0000313" key="3">
    <source>
        <dbReference type="EMBL" id="OUS45144.1"/>
    </source>
</evidence>
<dbReference type="OMA" id="DYHGVDK"/>
<keyword evidence="4" id="KW-1185">Reference proteome</keyword>
<protein>
    <submittedName>
        <fullName evidence="2">Unnamed product</fullName>
    </submittedName>
</protein>
<dbReference type="EMBL" id="CAID01000018">
    <property type="protein sequence ID" value="CAL58572.1"/>
    <property type="molecule type" value="Genomic_DNA"/>
</dbReference>
<name>Q00SP2_OSTTA</name>